<dbReference type="OrthoDB" id="9814510at2"/>
<dbReference type="AlphaFoldDB" id="A0A0K8J9G5"/>
<proteinExistence type="predicted"/>
<organism evidence="3 4">
    <name type="scientific">Herbinix luporum</name>
    <dbReference type="NCBI Taxonomy" id="1679721"/>
    <lineage>
        <taxon>Bacteria</taxon>
        <taxon>Bacillati</taxon>
        <taxon>Bacillota</taxon>
        <taxon>Clostridia</taxon>
        <taxon>Lachnospirales</taxon>
        <taxon>Lachnospiraceae</taxon>
        <taxon>Herbinix</taxon>
    </lineage>
</organism>
<dbReference type="InterPro" id="IPR046131">
    <property type="entry name" value="DUF6128"/>
</dbReference>
<name>A0A0K8J9G5_9FIRM</name>
<evidence type="ECO:0000256" key="1">
    <source>
        <dbReference type="SAM" id="MobiDB-lite"/>
    </source>
</evidence>
<dbReference type="Pfam" id="PF19623">
    <property type="entry name" value="DUF6128"/>
    <property type="match status" value="1"/>
</dbReference>
<gene>
    <name evidence="3" type="ORF">SD1D_2376</name>
</gene>
<keyword evidence="4" id="KW-1185">Reference proteome</keyword>
<feature type="domain" description="DUF6128" evidence="2">
    <location>
        <begin position="366"/>
        <end position="459"/>
    </location>
</feature>
<protein>
    <recommendedName>
        <fullName evidence="2">DUF6128 domain-containing protein</fullName>
    </recommendedName>
</protein>
<feature type="compositionally biased region" description="Basic and acidic residues" evidence="1">
    <location>
        <begin position="303"/>
        <end position="328"/>
    </location>
</feature>
<evidence type="ECO:0000259" key="2">
    <source>
        <dbReference type="Pfam" id="PF19623"/>
    </source>
</evidence>
<feature type="region of interest" description="Disordered" evidence="1">
    <location>
        <begin position="179"/>
        <end position="198"/>
    </location>
</feature>
<evidence type="ECO:0000313" key="3">
    <source>
        <dbReference type="EMBL" id="CUH93888.1"/>
    </source>
</evidence>
<reference evidence="4" key="1">
    <citation type="submission" date="2015-09" db="EMBL/GenBank/DDBJ databases">
        <authorList>
            <person name="Wibberg D."/>
        </authorList>
    </citation>
    <scope>NUCLEOTIDE SEQUENCE [LARGE SCALE GENOMIC DNA]</scope>
    <source>
        <strain evidence="4">SD1D</strain>
    </source>
</reference>
<dbReference type="KEGG" id="hsd:SD1D_2376"/>
<evidence type="ECO:0000313" key="4">
    <source>
        <dbReference type="Proteomes" id="UP000196053"/>
    </source>
</evidence>
<dbReference type="EMBL" id="LN879430">
    <property type="protein sequence ID" value="CUH93888.1"/>
    <property type="molecule type" value="Genomic_DNA"/>
</dbReference>
<feature type="region of interest" description="Disordered" evidence="1">
    <location>
        <begin position="271"/>
        <end position="328"/>
    </location>
</feature>
<sequence length="463" mass="53900">MADYKRFVSYMYEYENGEKKKNVGFSRVELRKGTCRFTIHMRMEGVLDGIFPTYLICRPNDEMELIYLGDCIVKNQLIDSRLTAKEDNVVDSGYGFSDMGGMLLFLNSKIFYATQWDDKPVILEEVLQALKQGAGKPISDAKLVQEPPKETTFSKKEVSEEEVISKEAIKEVTGNNLIKEDNTNKEARDKKMASKEEDKDIKPQIPLYKLPRGWKIKEVADPVHYGKPINPWEMVERYNKLEADKVKVADAFMDTKKEEVESVRDIKDIAKEDESKESETKDERVENTVVKDNKQENLAVDNTDVRSEEERAQKDIPKENTTGKESLEKDIAAINMQKSNKLEDSNPLLNKIFNNYPRIYPFEDNEVTRCVKIEPKDIGMLPAELWILSNNSFLLHGYYCYHHLIFAELVDSYGCRYFIGVPGIYHNRERFMARMFGFELFKSIRKRELKQGDFGYWYMEINI</sequence>
<feature type="compositionally biased region" description="Basic and acidic residues" evidence="1">
    <location>
        <begin position="271"/>
        <end position="295"/>
    </location>
</feature>
<dbReference type="RefSeq" id="WP_157893130.1">
    <property type="nucleotide sequence ID" value="NZ_LN879430.1"/>
</dbReference>
<accession>A0A0K8J9G5</accession>
<dbReference type="Proteomes" id="UP000196053">
    <property type="component" value="Chromosome I"/>
</dbReference>